<dbReference type="InterPro" id="IPR036737">
    <property type="entry name" value="OmpA-like_sf"/>
</dbReference>
<dbReference type="Gene3D" id="3.40.1520.20">
    <property type="match status" value="1"/>
</dbReference>
<organism evidence="4 5">
    <name type="scientific">Sinisalibacter aestuarii</name>
    <dbReference type="NCBI Taxonomy" id="2949426"/>
    <lineage>
        <taxon>Bacteria</taxon>
        <taxon>Pseudomonadati</taxon>
        <taxon>Pseudomonadota</taxon>
        <taxon>Alphaproteobacteria</taxon>
        <taxon>Rhodobacterales</taxon>
        <taxon>Roseobacteraceae</taxon>
        <taxon>Sinisalibacter</taxon>
    </lineage>
</organism>
<dbReference type="Gene3D" id="3.30.1330.60">
    <property type="entry name" value="OmpA-like domain"/>
    <property type="match status" value="1"/>
</dbReference>
<keyword evidence="5" id="KW-1185">Reference proteome</keyword>
<dbReference type="PANTHER" id="PTHR30329">
    <property type="entry name" value="STATOR ELEMENT OF FLAGELLAR MOTOR COMPLEX"/>
    <property type="match status" value="1"/>
</dbReference>
<gene>
    <name evidence="4" type="ORF">STA1M1_08210</name>
</gene>
<dbReference type="CDD" id="cd07185">
    <property type="entry name" value="OmpA_C-like"/>
    <property type="match status" value="1"/>
</dbReference>
<evidence type="ECO:0000256" key="1">
    <source>
        <dbReference type="PROSITE-ProRule" id="PRU00473"/>
    </source>
</evidence>
<feature type="region of interest" description="Disordered" evidence="2">
    <location>
        <begin position="455"/>
        <end position="479"/>
    </location>
</feature>
<dbReference type="RefSeq" id="WP_281840892.1">
    <property type="nucleotide sequence ID" value="NZ_BROH01000001.1"/>
</dbReference>
<dbReference type="PROSITE" id="PS51123">
    <property type="entry name" value="OMPA_2"/>
    <property type="match status" value="1"/>
</dbReference>
<feature type="domain" description="OmpA-like" evidence="3">
    <location>
        <begin position="361"/>
        <end position="479"/>
    </location>
</feature>
<dbReference type="PANTHER" id="PTHR30329:SF21">
    <property type="entry name" value="LIPOPROTEIN YIAD-RELATED"/>
    <property type="match status" value="1"/>
</dbReference>
<evidence type="ECO:0000259" key="3">
    <source>
        <dbReference type="PROSITE" id="PS51123"/>
    </source>
</evidence>
<name>A0ABQ5LPM6_9RHOB</name>
<reference evidence="4" key="1">
    <citation type="journal article" date="2023" name="Int. J. Syst. Evol. Microbiol.">
        <title>Sinisalibacter aestuarii sp. nov., isolated from estuarine sediment of the Arakawa River.</title>
        <authorList>
            <person name="Arafat S.T."/>
            <person name="Hirano S."/>
            <person name="Sato A."/>
            <person name="Takeuchi K."/>
            <person name="Yasuda T."/>
            <person name="Terahara T."/>
            <person name="Hamada M."/>
            <person name="Kobayashi T."/>
        </authorList>
    </citation>
    <scope>NUCLEOTIDE SEQUENCE</scope>
    <source>
        <strain evidence="4">B-399</strain>
    </source>
</reference>
<accession>A0ABQ5LPM6</accession>
<dbReference type="EMBL" id="BROH01000001">
    <property type="protein sequence ID" value="GKY86952.1"/>
    <property type="molecule type" value="Genomic_DNA"/>
</dbReference>
<dbReference type="InterPro" id="IPR006665">
    <property type="entry name" value="OmpA-like"/>
</dbReference>
<dbReference type="Proteomes" id="UP001144205">
    <property type="component" value="Unassembled WGS sequence"/>
</dbReference>
<evidence type="ECO:0000313" key="5">
    <source>
        <dbReference type="Proteomes" id="UP001144205"/>
    </source>
</evidence>
<sequence>MSKALGALVLVAGIAGLGYWGAQSHAVSMQARIATAAQQAVTGTVHPMAVRVSGRDITLTGLADTRTELDRVIAGLDAIRGRRVVNAGDVEVLPDIAPYETALAKGADGSLAATGYAPSAVARAGLAAAVPGAEALPLGHGAPEGWGAALAAGGAALGPLDAGSFALTGGTLTLSGTAATPAEDAAARGALGDLAGFDAVIAIDVTDPGQIGFTLSYEAETGYKLAGIVPQAFGMEGIASALGRDAIAGEVATTFADLPGLAGRLDGMGRFAALLESYTLTATNDGVAIAGAALPGLDADIVFGQIAEAFGTIEGLTISAGAMPPEGAERMNAATGLRQVAHGGTWITIPGFEPTRARCTEAAMARVAAQPIRFMTGSAALDPYSLATVNDVAGIVMLCTRDPGMRVVIGGHTDAEGDDTANYSLSVARARAVRDALIARGVAPERMTAMGYGETEPIADNDTEEGRARNRRTTFDWPG</sequence>
<dbReference type="SUPFAM" id="SSF103088">
    <property type="entry name" value="OmpA-like"/>
    <property type="match status" value="1"/>
</dbReference>
<evidence type="ECO:0000256" key="2">
    <source>
        <dbReference type="SAM" id="MobiDB-lite"/>
    </source>
</evidence>
<dbReference type="InterPro" id="IPR050330">
    <property type="entry name" value="Bact_OuterMem_StrucFunc"/>
</dbReference>
<comment type="caution">
    <text evidence="4">The sequence shown here is derived from an EMBL/GenBank/DDBJ whole genome shotgun (WGS) entry which is preliminary data.</text>
</comment>
<keyword evidence="1" id="KW-0472">Membrane</keyword>
<proteinExistence type="predicted"/>
<dbReference type="Pfam" id="PF00691">
    <property type="entry name" value="OmpA"/>
    <property type="match status" value="1"/>
</dbReference>
<evidence type="ECO:0000313" key="4">
    <source>
        <dbReference type="EMBL" id="GKY86952.1"/>
    </source>
</evidence>
<protein>
    <recommendedName>
        <fullName evidence="3">OmpA-like domain-containing protein</fullName>
    </recommendedName>
</protein>